<sequence>MLVAVFLALNLVVVAVSAAEVFADPEPITDWWTVLTTQHSNPIAMFGVALLVFPRLALGLSGFETGVVVMPQIEGAPGDTPQRPEGRIIGARKLLTSAAVIMSGFLISSSLVTTLLIPAAEFEEGGEANGRALAYLAHKYLGEGFGTLYDVSTIGILWFAGASAMTGLLNLVPRYLPRYGMAPTWTRAVRPMVIVFTIVATVVTIVFKADVTAQGGAYATGVLVLITSAAVAVTLSARRCGQHTAALGFGVISLILIWTALANVWDRPDGVGIAALFIVGIILVSVISRVRRAFELRATSITLDDEALGFVAAQDAGEVLLIAHDPERLSASAYRRKLEHACTVSHLSPADNPLFIEVTVDDSSDFETHLLVRGVTRHGFRILEVHSSNVPNTIAAVMLHIRDITGLMPHVYFRWTEGDPLANLFKFLITGEGEIAPVTREVLREAEPDVTRRPWVHVG</sequence>
<keyword evidence="2" id="KW-0732">Signal</keyword>
<reference evidence="3 4" key="1">
    <citation type="submission" date="2016-10" db="EMBL/GenBank/DDBJ databases">
        <authorList>
            <person name="de Groot N.N."/>
        </authorList>
    </citation>
    <scope>NUCLEOTIDE SEQUENCE [LARGE SCALE GENOMIC DNA]</scope>
    <source>
        <strain evidence="3 4">NP_1H</strain>
    </source>
</reference>
<keyword evidence="1" id="KW-1133">Transmembrane helix</keyword>
<accession>A0A1G8H5T5</accession>
<evidence type="ECO:0000313" key="3">
    <source>
        <dbReference type="EMBL" id="SDI02012.1"/>
    </source>
</evidence>
<gene>
    <name evidence="3" type="ORF">SAMN04488693_10586</name>
</gene>
<feature type="chain" id="PRO_5011489625" description="Amino acid transporter" evidence="2">
    <location>
        <begin position="19"/>
        <end position="459"/>
    </location>
</feature>
<name>A0A1G8H5T5_9MICC</name>
<proteinExistence type="predicted"/>
<keyword evidence="1" id="KW-0812">Transmembrane</keyword>
<feature type="transmembrane region" description="Helical" evidence="1">
    <location>
        <begin position="271"/>
        <end position="290"/>
    </location>
</feature>
<keyword evidence="1" id="KW-0472">Membrane</keyword>
<dbReference type="Proteomes" id="UP000199258">
    <property type="component" value="Unassembled WGS sequence"/>
</dbReference>
<feature type="transmembrane region" description="Helical" evidence="1">
    <location>
        <begin position="215"/>
        <end position="237"/>
    </location>
</feature>
<dbReference type="STRING" id="335973.SAMN04488693_10586"/>
<feature type="transmembrane region" description="Helical" evidence="1">
    <location>
        <begin position="156"/>
        <end position="176"/>
    </location>
</feature>
<feature type="transmembrane region" description="Helical" evidence="1">
    <location>
        <begin position="244"/>
        <end position="265"/>
    </location>
</feature>
<dbReference type="EMBL" id="FNDT01000005">
    <property type="protein sequence ID" value="SDI02012.1"/>
    <property type="molecule type" value="Genomic_DNA"/>
</dbReference>
<dbReference type="AlphaFoldDB" id="A0A1G8H5T5"/>
<organism evidence="3 4">
    <name type="scientific">Arthrobacter subterraneus</name>
    <dbReference type="NCBI Taxonomy" id="335973"/>
    <lineage>
        <taxon>Bacteria</taxon>
        <taxon>Bacillati</taxon>
        <taxon>Actinomycetota</taxon>
        <taxon>Actinomycetes</taxon>
        <taxon>Micrococcales</taxon>
        <taxon>Micrococcaceae</taxon>
        <taxon>Arthrobacter</taxon>
    </lineage>
</organism>
<feature type="signal peptide" evidence="2">
    <location>
        <begin position="1"/>
        <end position="18"/>
    </location>
</feature>
<feature type="transmembrane region" description="Helical" evidence="1">
    <location>
        <begin position="94"/>
        <end position="117"/>
    </location>
</feature>
<keyword evidence="4" id="KW-1185">Reference proteome</keyword>
<evidence type="ECO:0000256" key="1">
    <source>
        <dbReference type="SAM" id="Phobius"/>
    </source>
</evidence>
<protein>
    <recommendedName>
        <fullName evidence="5">Amino acid transporter</fullName>
    </recommendedName>
</protein>
<feature type="transmembrane region" description="Helical" evidence="1">
    <location>
        <begin position="42"/>
        <end position="63"/>
    </location>
</feature>
<evidence type="ECO:0000256" key="2">
    <source>
        <dbReference type="SAM" id="SignalP"/>
    </source>
</evidence>
<evidence type="ECO:0000313" key="4">
    <source>
        <dbReference type="Proteomes" id="UP000199258"/>
    </source>
</evidence>
<feature type="transmembrane region" description="Helical" evidence="1">
    <location>
        <begin position="188"/>
        <end position="209"/>
    </location>
</feature>
<dbReference type="Gene3D" id="1.20.1740.10">
    <property type="entry name" value="Amino acid/polyamine transporter I"/>
    <property type="match status" value="1"/>
</dbReference>
<evidence type="ECO:0008006" key="5">
    <source>
        <dbReference type="Google" id="ProtNLM"/>
    </source>
</evidence>